<dbReference type="AlphaFoldDB" id="A0A2U3HY73"/>
<keyword evidence="2 3" id="KW-0346">Stress response</keyword>
<dbReference type="InterPro" id="IPR005001">
    <property type="entry name" value="Hfq"/>
</dbReference>
<dbReference type="Pfam" id="PF17209">
    <property type="entry name" value="Hfq"/>
    <property type="match status" value="1"/>
</dbReference>
<dbReference type="RefSeq" id="WP_425428694.1">
    <property type="nucleotide sequence ID" value="NZ_OGTP01000001.1"/>
</dbReference>
<gene>
    <name evidence="3" type="primary">hfq</name>
    <name evidence="6" type="ORF">NOV72_00052</name>
</gene>
<feature type="compositionally biased region" description="Basic and acidic residues" evidence="4">
    <location>
        <begin position="67"/>
        <end position="86"/>
    </location>
</feature>
<evidence type="ECO:0000256" key="1">
    <source>
        <dbReference type="ARBA" id="ARBA00022884"/>
    </source>
</evidence>
<evidence type="ECO:0000313" key="7">
    <source>
        <dbReference type="Proteomes" id="UP000238169"/>
    </source>
</evidence>
<evidence type="ECO:0000256" key="2">
    <source>
        <dbReference type="ARBA" id="ARBA00023016"/>
    </source>
</evidence>
<evidence type="ECO:0000259" key="5">
    <source>
        <dbReference type="PROSITE" id="PS52002"/>
    </source>
</evidence>
<keyword evidence="1 3" id="KW-0694">RNA-binding</keyword>
<dbReference type="Proteomes" id="UP000238169">
    <property type="component" value="Unassembled WGS sequence"/>
</dbReference>
<dbReference type="PANTHER" id="PTHR34772:SF1">
    <property type="entry name" value="RNA-BINDING PROTEIN HFQ"/>
    <property type="match status" value="1"/>
</dbReference>
<reference evidence="7" key="1">
    <citation type="submission" date="2018-01" db="EMBL/GenBank/DDBJ databases">
        <authorList>
            <person name="Peeters C."/>
        </authorList>
    </citation>
    <scope>NUCLEOTIDE SEQUENCE [LARGE SCALE GENOMIC DNA]</scope>
</reference>
<comment type="subunit">
    <text evidence="3">Homohexamer.</text>
</comment>
<dbReference type="GO" id="GO:0045974">
    <property type="term" value="P:regulation of translation, ncRNA-mediated"/>
    <property type="evidence" value="ECO:0007669"/>
    <property type="project" value="TreeGrafter"/>
</dbReference>
<dbReference type="InterPro" id="IPR010920">
    <property type="entry name" value="LSM_dom_sf"/>
</dbReference>
<dbReference type="GO" id="GO:0005829">
    <property type="term" value="C:cytosol"/>
    <property type="evidence" value="ECO:0007669"/>
    <property type="project" value="TreeGrafter"/>
</dbReference>
<accession>A0A2U3HY73</accession>
<dbReference type="GO" id="GO:0003723">
    <property type="term" value="F:RNA binding"/>
    <property type="evidence" value="ECO:0007669"/>
    <property type="project" value="UniProtKB-UniRule"/>
</dbReference>
<evidence type="ECO:0000256" key="3">
    <source>
        <dbReference type="HAMAP-Rule" id="MF_00436"/>
    </source>
</evidence>
<dbReference type="NCBIfam" id="TIGR02383">
    <property type="entry name" value="Hfq"/>
    <property type="match status" value="1"/>
</dbReference>
<feature type="region of interest" description="Disordered" evidence="4">
    <location>
        <begin position="67"/>
        <end position="102"/>
    </location>
</feature>
<feature type="domain" description="Sm" evidence="5">
    <location>
        <begin position="10"/>
        <end position="70"/>
    </location>
</feature>
<dbReference type="HAMAP" id="MF_00436">
    <property type="entry name" value="Hfq"/>
    <property type="match status" value="1"/>
</dbReference>
<dbReference type="Gene3D" id="2.30.30.100">
    <property type="match status" value="1"/>
</dbReference>
<comment type="similarity">
    <text evidence="3">Belongs to the Hfq family.</text>
</comment>
<proteinExistence type="inferred from homology"/>
<protein>
    <recommendedName>
        <fullName evidence="3">RNA-binding protein Hfq</fullName>
    </recommendedName>
</protein>
<dbReference type="GO" id="GO:0043487">
    <property type="term" value="P:regulation of RNA stability"/>
    <property type="evidence" value="ECO:0007669"/>
    <property type="project" value="TreeGrafter"/>
</dbReference>
<dbReference type="PROSITE" id="PS52002">
    <property type="entry name" value="SM"/>
    <property type="match status" value="1"/>
</dbReference>
<dbReference type="PANTHER" id="PTHR34772">
    <property type="entry name" value="RNA-BINDING PROTEIN HFQ"/>
    <property type="match status" value="1"/>
</dbReference>
<dbReference type="SUPFAM" id="SSF50182">
    <property type="entry name" value="Sm-like ribonucleoproteins"/>
    <property type="match status" value="1"/>
</dbReference>
<organism evidence="6 7">
    <name type="scientific">Caballeronia novacaledonica</name>
    <dbReference type="NCBI Taxonomy" id="1544861"/>
    <lineage>
        <taxon>Bacteria</taxon>
        <taxon>Pseudomonadati</taxon>
        <taxon>Pseudomonadota</taxon>
        <taxon>Betaproteobacteria</taxon>
        <taxon>Burkholderiales</taxon>
        <taxon>Burkholderiaceae</taxon>
        <taxon>Caballeronia</taxon>
    </lineage>
</organism>
<comment type="function">
    <text evidence="3">RNA chaperone that binds small regulatory RNA (sRNAs) and mRNAs to facilitate mRNA translational regulation in response to envelope stress, environmental stress and changes in metabolite concentrations. Also binds with high specificity to tRNAs.</text>
</comment>
<dbReference type="InterPro" id="IPR047575">
    <property type="entry name" value="Sm"/>
</dbReference>
<keyword evidence="7" id="KW-1185">Reference proteome</keyword>
<dbReference type="GO" id="GO:0006355">
    <property type="term" value="P:regulation of DNA-templated transcription"/>
    <property type="evidence" value="ECO:0007669"/>
    <property type="project" value="InterPro"/>
</dbReference>
<evidence type="ECO:0000313" key="6">
    <source>
        <dbReference type="EMBL" id="SPB12745.1"/>
    </source>
</evidence>
<sequence>MSNSLPGIQGDFLNALRKERKRVAIFLVNGIKLTGHIQSFDTYMVYLNSTSGSQVLFKHAISTICEDHGPANRPNFHDKSGPRDNGTRPGAGGRPNRPRGPQ</sequence>
<name>A0A2U3HY73_9BURK</name>
<dbReference type="CDD" id="cd01716">
    <property type="entry name" value="Hfq"/>
    <property type="match status" value="1"/>
</dbReference>
<evidence type="ECO:0000256" key="4">
    <source>
        <dbReference type="SAM" id="MobiDB-lite"/>
    </source>
</evidence>
<dbReference type="EMBL" id="OGTP01000001">
    <property type="protein sequence ID" value="SPB12745.1"/>
    <property type="molecule type" value="Genomic_DNA"/>
</dbReference>